<proteinExistence type="predicted"/>
<evidence type="ECO:0000313" key="2">
    <source>
        <dbReference type="Proteomes" id="UP000276133"/>
    </source>
</evidence>
<name>A0A3M7T7L7_BRAPC</name>
<dbReference type="Proteomes" id="UP000276133">
    <property type="component" value="Unassembled WGS sequence"/>
</dbReference>
<sequence length="77" mass="9543">MYYFRKKILYVFTLSTKKSSHVLQWCYEPYRISKDELQVFQFYADNPNIKKYEIAINLSKDLHPKLFKLIKFYICYK</sequence>
<keyword evidence="2" id="KW-1185">Reference proteome</keyword>
<evidence type="ECO:0000313" key="1">
    <source>
        <dbReference type="EMBL" id="RNA44063.1"/>
    </source>
</evidence>
<accession>A0A3M7T7L7</accession>
<gene>
    <name evidence="1" type="ORF">BpHYR1_023028</name>
</gene>
<protein>
    <submittedName>
        <fullName evidence="1">Uncharacterized protein</fullName>
    </submittedName>
</protein>
<reference evidence="1 2" key="1">
    <citation type="journal article" date="2018" name="Sci. Rep.">
        <title>Genomic signatures of local adaptation to the degree of environmental predictability in rotifers.</title>
        <authorList>
            <person name="Franch-Gras L."/>
            <person name="Hahn C."/>
            <person name="Garcia-Roger E.M."/>
            <person name="Carmona M.J."/>
            <person name="Serra M."/>
            <person name="Gomez A."/>
        </authorList>
    </citation>
    <scope>NUCLEOTIDE SEQUENCE [LARGE SCALE GENOMIC DNA]</scope>
    <source>
        <strain evidence="1">HYR1</strain>
    </source>
</reference>
<dbReference type="AlphaFoldDB" id="A0A3M7T7L7"/>
<dbReference type="EMBL" id="REGN01000159">
    <property type="protein sequence ID" value="RNA44063.1"/>
    <property type="molecule type" value="Genomic_DNA"/>
</dbReference>
<comment type="caution">
    <text evidence="1">The sequence shown here is derived from an EMBL/GenBank/DDBJ whole genome shotgun (WGS) entry which is preliminary data.</text>
</comment>
<organism evidence="1 2">
    <name type="scientific">Brachionus plicatilis</name>
    <name type="common">Marine rotifer</name>
    <name type="synonym">Brachionus muelleri</name>
    <dbReference type="NCBI Taxonomy" id="10195"/>
    <lineage>
        <taxon>Eukaryota</taxon>
        <taxon>Metazoa</taxon>
        <taxon>Spiralia</taxon>
        <taxon>Gnathifera</taxon>
        <taxon>Rotifera</taxon>
        <taxon>Eurotatoria</taxon>
        <taxon>Monogononta</taxon>
        <taxon>Pseudotrocha</taxon>
        <taxon>Ploima</taxon>
        <taxon>Brachionidae</taxon>
        <taxon>Brachionus</taxon>
    </lineage>
</organism>